<name>A0AA37GBK3_9PEZI</name>
<keyword evidence="3 7" id="KW-0479">Metal-binding</keyword>
<dbReference type="AlphaFoldDB" id="A0AA37GBK3"/>
<evidence type="ECO:0000313" key="10">
    <source>
        <dbReference type="Proteomes" id="UP001055172"/>
    </source>
</evidence>
<keyword evidence="7" id="KW-0349">Heme</keyword>
<keyword evidence="6 9" id="KW-0503">Monooxygenase</keyword>
<dbReference type="GO" id="GO:0004497">
    <property type="term" value="F:monooxygenase activity"/>
    <property type="evidence" value="ECO:0007669"/>
    <property type="project" value="UniProtKB-KW"/>
</dbReference>
<evidence type="ECO:0000256" key="4">
    <source>
        <dbReference type="ARBA" id="ARBA00023002"/>
    </source>
</evidence>
<dbReference type="GO" id="GO:0016705">
    <property type="term" value="F:oxidoreductase activity, acting on paired donors, with incorporation or reduction of molecular oxygen"/>
    <property type="evidence" value="ECO:0007669"/>
    <property type="project" value="InterPro"/>
</dbReference>
<keyword evidence="5 7" id="KW-0408">Iron</keyword>
<accession>A0AA37GBK3</accession>
<comment type="caution">
    <text evidence="9">The sequence shown here is derived from an EMBL/GenBank/DDBJ whole genome shotgun (WGS) entry which is preliminary data.</text>
</comment>
<dbReference type="PRINTS" id="PR00465">
    <property type="entry name" value="EP450IV"/>
</dbReference>
<dbReference type="Proteomes" id="UP001055172">
    <property type="component" value="Unassembled WGS sequence"/>
</dbReference>
<evidence type="ECO:0000256" key="7">
    <source>
        <dbReference type="PIRSR" id="PIRSR602403-1"/>
    </source>
</evidence>
<protein>
    <submittedName>
        <fullName evidence="9">Cytochrome P450 monooxygenase trt6</fullName>
    </submittedName>
</protein>
<evidence type="ECO:0000256" key="8">
    <source>
        <dbReference type="SAM" id="MobiDB-lite"/>
    </source>
</evidence>
<evidence type="ECO:0000256" key="1">
    <source>
        <dbReference type="ARBA" id="ARBA00001971"/>
    </source>
</evidence>
<dbReference type="GO" id="GO:0020037">
    <property type="term" value="F:heme binding"/>
    <property type="evidence" value="ECO:0007669"/>
    <property type="project" value="InterPro"/>
</dbReference>
<reference evidence="9 10" key="1">
    <citation type="submission" date="2021-07" db="EMBL/GenBank/DDBJ databases">
        <title>Genome data of Colletotrichum spaethianum.</title>
        <authorList>
            <person name="Utami Y.D."/>
            <person name="Hiruma K."/>
        </authorList>
    </citation>
    <scope>NUCLEOTIDE SEQUENCE [LARGE SCALE GENOMIC DNA]</scope>
    <source>
        <strain evidence="9 10">MAFF 242679</strain>
    </source>
</reference>
<dbReference type="EMBL" id="BPPX01000001">
    <property type="protein sequence ID" value="GJC77552.1"/>
    <property type="molecule type" value="Genomic_DNA"/>
</dbReference>
<dbReference type="PANTHER" id="PTHR46206">
    <property type="entry name" value="CYTOCHROME P450"/>
    <property type="match status" value="1"/>
</dbReference>
<dbReference type="InterPro" id="IPR002403">
    <property type="entry name" value="Cyt_P450_E_grp-IV"/>
</dbReference>
<gene>
    <name evidence="9" type="ORF">ColLi_00390</name>
</gene>
<comment type="similarity">
    <text evidence="2">Belongs to the cytochrome P450 family.</text>
</comment>
<proteinExistence type="inferred from homology"/>
<dbReference type="Pfam" id="PF00067">
    <property type="entry name" value="p450"/>
    <property type="match status" value="1"/>
</dbReference>
<evidence type="ECO:0000313" key="9">
    <source>
        <dbReference type="EMBL" id="GJC77552.1"/>
    </source>
</evidence>
<organism evidence="9 10">
    <name type="scientific">Colletotrichum liriopes</name>
    <dbReference type="NCBI Taxonomy" id="708192"/>
    <lineage>
        <taxon>Eukaryota</taxon>
        <taxon>Fungi</taxon>
        <taxon>Dikarya</taxon>
        <taxon>Ascomycota</taxon>
        <taxon>Pezizomycotina</taxon>
        <taxon>Sordariomycetes</taxon>
        <taxon>Hypocreomycetidae</taxon>
        <taxon>Glomerellales</taxon>
        <taxon>Glomerellaceae</taxon>
        <taxon>Colletotrichum</taxon>
        <taxon>Colletotrichum spaethianum species complex</taxon>
    </lineage>
</organism>
<dbReference type="PANTHER" id="PTHR46206:SF7">
    <property type="entry name" value="P450, PUTATIVE (EUROFUNG)-RELATED"/>
    <property type="match status" value="1"/>
</dbReference>
<dbReference type="GO" id="GO:0005506">
    <property type="term" value="F:iron ion binding"/>
    <property type="evidence" value="ECO:0007669"/>
    <property type="project" value="InterPro"/>
</dbReference>
<evidence type="ECO:0000256" key="2">
    <source>
        <dbReference type="ARBA" id="ARBA00010617"/>
    </source>
</evidence>
<dbReference type="InterPro" id="IPR036396">
    <property type="entry name" value="Cyt_P450_sf"/>
</dbReference>
<comment type="cofactor">
    <cofactor evidence="1 7">
        <name>heme</name>
        <dbReference type="ChEBI" id="CHEBI:30413"/>
    </cofactor>
</comment>
<feature type="binding site" description="axial binding residue" evidence="7">
    <location>
        <position position="69"/>
    </location>
    <ligand>
        <name>heme</name>
        <dbReference type="ChEBI" id="CHEBI:30413"/>
    </ligand>
    <ligandPart>
        <name>Fe</name>
        <dbReference type="ChEBI" id="CHEBI:18248"/>
    </ligandPart>
</feature>
<dbReference type="InterPro" id="IPR001128">
    <property type="entry name" value="Cyt_P450"/>
</dbReference>
<keyword evidence="10" id="KW-1185">Reference proteome</keyword>
<feature type="region of interest" description="Disordered" evidence="8">
    <location>
        <begin position="1"/>
        <end position="21"/>
    </location>
</feature>
<evidence type="ECO:0000256" key="3">
    <source>
        <dbReference type="ARBA" id="ARBA00022723"/>
    </source>
</evidence>
<dbReference type="SUPFAM" id="SSF48264">
    <property type="entry name" value="Cytochrome P450"/>
    <property type="match status" value="1"/>
</dbReference>
<keyword evidence="4" id="KW-0560">Oxidoreductase</keyword>
<dbReference type="Gene3D" id="1.10.630.10">
    <property type="entry name" value="Cytochrome P450"/>
    <property type="match status" value="1"/>
</dbReference>
<sequence>MLHFVPDHTRQGPLDESKLPQPLRFDPHRFVRLRSGVDPDPIGYASREQFQFISVTKENMAFGFGKSVCPGRFFAANEMKLILICLLQDYDVKMPKGIKGRYPNIVRGTSISPDTTKTIMMRRRL</sequence>
<evidence type="ECO:0000256" key="5">
    <source>
        <dbReference type="ARBA" id="ARBA00023004"/>
    </source>
</evidence>
<evidence type="ECO:0000256" key="6">
    <source>
        <dbReference type="ARBA" id="ARBA00023033"/>
    </source>
</evidence>
<feature type="compositionally biased region" description="Basic and acidic residues" evidence="8">
    <location>
        <begin position="1"/>
        <end position="18"/>
    </location>
</feature>